<reference evidence="2 3" key="1">
    <citation type="submission" date="2019-07" db="EMBL/GenBank/DDBJ databases">
        <title>Rhodococcus cavernicolus sp. nov., isolated from a cave.</title>
        <authorList>
            <person name="Lee S.D."/>
        </authorList>
    </citation>
    <scope>NUCLEOTIDE SEQUENCE [LARGE SCALE GENOMIC DNA]</scope>
    <source>
        <strain evidence="2 3">C1-24</strain>
    </source>
</reference>
<organism evidence="2 3">
    <name type="scientific">Antrihabitans cavernicola</name>
    <dbReference type="NCBI Taxonomy" id="2495913"/>
    <lineage>
        <taxon>Bacteria</taxon>
        <taxon>Bacillati</taxon>
        <taxon>Actinomycetota</taxon>
        <taxon>Actinomycetes</taxon>
        <taxon>Mycobacteriales</taxon>
        <taxon>Nocardiaceae</taxon>
        <taxon>Antrihabitans</taxon>
    </lineage>
</organism>
<dbReference type="OrthoDB" id="4555316at2"/>
<feature type="region of interest" description="Disordered" evidence="1">
    <location>
        <begin position="22"/>
        <end position="52"/>
    </location>
</feature>
<name>A0A5A7SAJ0_9NOCA</name>
<protein>
    <submittedName>
        <fullName evidence="2">Uncharacterized protein</fullName>
    </submittedName>
</protein>
<feature type="compositionally biased region" description="Polar residues" evidence="1">
    <location>
        <begin position="22"/>
        <end position="32"/>
    </location>
</feature>
<comment type="caution">
    <text evidence="2">The sequence shown here is derived from an EMBL/GenBank/DDBJ whole genome shotgun (WGS) entry which is preliminary data.</text>
</comment>
<sequence>MALIAGALATVAIAGCGSQDNGTATSAPSSVGQKAPAASQAPTGNAGGTDNIGNEAAKKLCSDIEAQLSDWRVQGPTLGKPGLNILVQTWAAQNGLINAQIVRDRTIIDKITTDNCADTRQQAIEALNIPDLASGLVGF</sequence>
<evidence type="ECO:0000256" key="1">
    <source>
        <dbReference type="SAM" id="MobiDB-lite"/>
    </source>
</evidence>
<gene>
    <name evidence="2" type="ORF">FOY51_11305</name>
</gene>
<accession>A0A5A7SAJ0</accession>
<dbReference type="EMBL" id="VLNY01000004">
    <property type="protein sequence ID" value="KAA0023188.1"/>
    <property type="molecule type" value="Genomic_DNA"/>
</dbReference>
<evidence type="ECO:0000313" key="3">
    <source>
        <dbReference type="Proteomes" id="UP000322244"/>
    </source>
</evidence>
<dbReference type="AlphaFoldDB" id="A0A5A7SAJ0"/>
<keyword evidence="3" id="KW-1185">Reference proteome</keyword>
<proteinExistence type="predicted"/>
<dbReference type="Proteomes" id="UP000322244">
    <property type="component" value="Unassembled WGS sequence"/>
</dbReference>
<evidence type="ECO:0000313" key="2">
    <source>
        <dbReference type="EMBL" id="KAA0023188.1"/>
    </source>
</evidence>